<keyword evidence="1" id="KW-0732">Signal</keyword>
<dbReference type="OrthoDB" id="670470at2"/>
<evidence type="ECO:0000313" key="2">
    <source>
        <dbReference type="EMBL" id="TJZ60007.1"/>
    </source>
</evidence>
<dbReference type="RefSeq" id="WP_136901949.1">
    <property type="nucleotide sequence ID" value="NZ_SUME01000005.1"/>
</dbReference>
<protein>
    <recommendedName>
        <fullName evidence="4">DUF4397 domain-containing protein</fullName>
    </recommendedName>
</protein>
<proteinExistence type="predicted"/>
<evidence type="ECO:0008006" key="4">
    <source>
        <dbReference type="Google" id="ProtNLM"/>
    </source>
</evidence>
<feature type="signal peptide" evidence="1">
    <location>
        <begin position="1"/>
        <end position="23"/>
    </location>
</feature>
<accession>A0A4U0NYQ5</accession>
<dbReference type="AlphaFoldDB" id="A0A4U0NYQ5"/>
<name>A0A4U0NYQ5_9SPHI</name>
<dbReference type="Proteomes" id="UP000306808">
    <property type="component" value="Unassembled WGS sequence"/>
</dbReference>
<dbReference type="EMBL" id="SUME01000005">
    <property type="protein sequence ID" value="TJZ60007.1"/>
    <property type="molecule type" value="Genomic_DNA"/>
</dbReference>
<dbReference type="PROSITE" id="PS51257">
    <property type="entry name" value="PROKAR_LIPOPROTEIN"/>
    <property type="match status" value="1"/>
</dbReference>
<keyword evidence="3" id="KW-1185">Reference proteome</keyword>
<sequence length="252" mass="28516">MKNRYKILLISIAVLAVFTTACEKEGELVVKTVKEFRPIEFKGFVMRDTLEQYFNGVKMRDLFGRVSYNGRIAFEDDAPIVMDLRRKSSGEILYSTTIEQDDPADESFTFFYDGTKVTNTFAYPDAVPGVDQIAFYFDFPDDMPVDIVYGDASDINSVTYLARDVQPKQRTEYFQIAPLEGEMYVLLLKAGKKEYLLNNDVNYSYMSTIQLPSKLWGSQGGVVKSMYVGLQAANGIDHLVLAEADLVELIGR</sequence>
<evidence type="ECO:0000313" key="3">
    <source>
        <dbReference type="Proteomes" id="UP000306808"/>
    </source>
</evidence>
<organism evidence="2 3">
    <name type="scientific">Sphingobacterium olei</name>
    <dbReference type="NCBI Taxonomy" id="2571155"/>
    <lineage>
        <taxon>Bacteria</taxon>
        <taxon>Pseudomonadati</taxon>
        <taxon>Bacteroidota</taxon>
        <taxon>Sphingobacteriia</taxon>
        <taxon>Sphingobacteriales</taxon>
        <taxon>Sphingobacteriaceae</taxon>
        <taxon>Sphingobacterium</taxon>
    </lineage>
</organism>
<reference evidence="2 3" key="1">
    <citation type="submission" date="2019-04" db="EMBL/GenBank/DDBJ databases">
        <title>Sphingobacterium olei sp. nov., isolated from oil-contaminated soil.</title>
        <authorList>
            <person name="Liu B."/>
        </authorList>
    </citation>
    <scope>NUCLEOTIDE SEQUENCE [LARGE SCALE GENOMIC DNA]</scope>
    <source>
        <strain evidence="2 3">HAL-9</strain>
    </source>
</reference>
<feature type="chain" id="PRO_5020461342" description="DUF4397 domain-containing protein" evidence="1">
    <location>
        <begin position="24"/>
        <end position="252"/>
    </location>
</feature>
<evidence type="ECO:0000256" key="1">
    <source>
        <dbReference type="SAM" id="SignalP"/>
    </source>
</evidence>
<gene>
    <name evidence="2" type="ORF">FAZ15_14065</name>
</gene>
<comment type="caution">
    <text evidence="2">The sequence shown here is derived from an EMBL/GenBank/DDBJ whole genome shotgun (WGS) entry which is preliminary data.</text>
</comment>